<proteinExistence type="predicted"/>
<protein>
    <recommendedName>
        <fullName evidence="2">DUF418 domain-containing protein</fullName>
    </recommendedName>
</protein>
<dbReference type="Proteomes" id="UP000503447">
    <property type="component" value="Chromosome"/>
</dbReference>
<dbReference type="InterPro" id="IPR007349">
    <property type="entry name" value="DUF418"/>
</dbReference>
<feature type="transmembrane region" description="Helical" evidence="1">
    <location>
        <begin position="283"/>
        <end position="306"/>
    </location>
</feature>
<feature type="transmembrane region" description="Helical" evidence="1">
    <location>
        <begin position="32"/>
        <end position="52"/>
    </location>
</feature>
<evidence type="ECO:0000313" key="3">
    <source>
        <dbReference type="EMBL" id="QJW94596.1"/>
    </source>
</evidence>
<dbReference type="AlphaFoldDB" id="A0A6M5YMN0"/>
<dbReference type="PANTHER" id="PTHR30590">
    <property type="entry name" value="INNER MEMBRANE PROTEIN"/>
    <property type="match status" value="1"/>
</dbReference>
<dbReference type="InterPro" id="IPR052529">
    <property type="entry name" value="Bact_Transport_Assoc"/>
</dbReference>
<dbReference type="RefSeq" id="WP_171470555.1">
    <property type="nucleotide sequence ID" value="NZ_CP053452.2"/>
</dbReference>
<feature type="transmembrane region" description="Helical" evidence="1">
    <location>
        <begin position="152"/>
        <end position="173"/>
    </location>
</feature>
<feature type="transmembrane region" description="Helical" evidence="1">
    <location>
        <begin position="249"/>
        <end position="271"/>
    </location>
</feature>
<keyword evidence="1" id="KW-0472">Membrane</keyword>
<keyword evidence="1" id="KW-0812">Transmembrane</keyword>
<feature type="transmembrane region" description="Helical" evidence="1">
    <location>
        <begin position="326"/>
        <end position="350"/>
    </location>
</feature>
<evidence type="ECO:0000313" key="4">
    <source>
        <dbReference type="Proteomes" id="UP000503447"/>
    </source>
</evidence>
<organism evidence="3 4">
    <name type="scientific">Frigoriglobus tundricola</name>
    <dbReference type="NCBI Taxonomy" id="2774151"/>
    <lineage>
        <taxon>Bacteria</taxon>
        <taxon>Pseudomonadati</taxon>
        <taxon>Planctomycetota</taxon>
        <taxon>Planctomycetia</taxon>
        <taxon>Gemmatales</taxon>
        <taxon>Gemmataceae</taxon>
        <taxon>Frigoriglobus</taxon>
    </lineage>
</organism>
<feature type="transmembrane region" description="Helical" evidence="1">
    <location>
        <begin position="113"/>
        <end position="146"/>
    </location>
</feature>
<accession>A0A6M5YMN0</accession>
<feature type="domain" description="DUF418" evidence="2">
    <location>
        <begin position="268"/>
        <end position="392"/>
    </location>
</feature>
<keyword evidence="1" id="KW-1133">Transmembrane helix</keyword>
<dbReference type="PANTHER" id="PTHR30590:SF2">
    <property type="entry name" value="INNER MEMBRANE PROTEIN"/>
    <property type="match status" value="1"/>
</dbReference>
<sequence length="399" mass="45035">MQAPPVVDAPVVAAAPVSESQRNRLIDALRGVALLGILLMNIPGFAMPNLFSESFRNDPTNVNFWVNAVVTVVFEGKMRALFGMIFGAGVVLFVCKKERTGKSVTGLFYRRMFWLAVFGLIHAHLILWVGDILYLYGVCGMIVYLFRNVRPVYLALGVPLVAVFDFGAGTLFYQHVRSQRLAYVEARDAEAANRPLSAAQTEALAQWRELEQTFIPNREEARENTRKMKSDYATVAAYVRRLALKIETVFLPLMVWDSIALMLLGIALYRWGFLTGEWSNRAYLRTLLIGYGTGLPLVTFSFYHGYVTAPDHEASLRRMELVAVDWVGLIYPFQRILLVLAHVSALVLLYKSGRAARLFRRLEAVGQMAFTNYITHSVLCTLIFFGYGLNYYLGKQDCH</sequence>
<evidence type="ECO:0000256" key="1">
    <source>
        <dbReference type="SAM" id="Phobius"/>
    </source>
</evidence>
<gene>
    <name evidence="3" type="ORF">FTUN_2117</name>
</gene>
<keyword evidence="4" id="KW-1185">Reference proteome</keyword>
<evidence type="ECO:0000259" key="2">
    <source>
        <dbReference type="Pfam" id="PF04235"/>
    </source>
</evidence>
<feature type="transmembrane region" description="Helical" evidence="1">
    <location>
        <begin position="64"/>
        <end position="93"/>
    </location>
</feature>
<reference evidence="4" key="1">
    <citation type="submission" date="2020-05" db="EMBL/GenBank/DDBJ databases">
        <title>Frigoriglobus tundricola gen. nov., sp. nov., a psychrotolerant cellulolytic planctomycete of the family Gemmataceae with two divergent copies of 16S rRNA gene.</title>
        <authorList>
            <person name="Kulichevskaya I.S."/>
            <person name="Ivanova A.A."/>
            <person name="Naumoff D.G."/>
            <person name="Beletsky A.V."/>
            <person name="Rijpstra W.I.C."/>
            <person name="Sinninghe Damste J.S."/>
            <person name="Mardanov A.V."/>
            <person name="Ravin N.V."/>
            <person name="Dedysh S.N."/>
        </authorList>
    </citation>
    <scope>NUCLEOTIDE SEQUENCE [LARGE SCALE GENOMIC DNA]</scope>
    <source>
        <strain evidence="4">PL17</strain>
    </source>
</reference>
<dbReference type="Pfam" id="PF04235">
    <property type="entry name" value="DUF418"/>
    <property type="match status" value="1"/>
</dbReference>
<name>A0A6M5YMN0_9BACT</name>
<feature type="transmembrane region" description="Helical" evidence="1">
    <location>
        <begin position="370"/>
        <end position="393"/>
    </location>
</feature>
<dbReference type="EMBL" id="CP053452">
    <property type="protein sequence ID" value="QJW94596.1"/>
    <property type="molecule type" value="Genomic_DNA"/>
</dbReference>
<dbReference type="KEGG" id="ftj:FTUN_2117"/>